<reference evidence="1 2" key="1">
    <citation type="submission" date="2018-09" db="EMBL/GenBank/DDBJ databases">
        <title>Genomic Encyclopedia of Archaeal and Bacterial Type Strains, Phase II (KMG-II): from individual species to whole genera.</title>
        <authorList>
            <person name="Goeker M."/>
        </authorList>
    </citation>
    <scope>NUCLEOTIDE SEQUENCE [LARGE SCALE GENOMIC DNA]</scope>
    <source>
        <strain evidence="1 2">DSM 17008</strain>
    </source>
</reference>
<dbReference type="EMBL" id="RAPK01000006">
    <property type="protein sequence ID" value="RKD75943.1"/>
    <property type="molecule type" value="Genomic_DNA"/>
</dbReference>
<evidence type="ECO:0000313" key="1">
    <source>
        <dbReference type="EMBL" id="RKD75943.1"/>
    </source>
</evidence>
<proteinExistence type="predicted"/>
<gene>
    <name evidence="1" type="ORF">ATL39_0153</name>
</gene>
<dbReference type="AlphaFoldDB" id="A0A419V7L3"/>
<dbReference type="RefSeq" id="WP_170146793.1">
    <property type="nucleotide sequence ID" value="NZ_RAPK01000006.1"/>
</dbReference>
<accession>A0A419V7L3</accession>
<comment type="caution">
    <text evidence="1">The sequence shown here is derived from an EMBL/GenBank/DDBJ whole genome shotgun (WGS) entry which is preliminary data.</text>
</comment>
<name>A0A419V7L3_9BACL</name>
<sequence>MIHLTYTDKIFFDTHKECLTSEQYRLYIRFALMDLITIHFVDRHEKPQSFS</sequence>
<evidence type="ECO:0000313" key="2">
    <source>
        <dbReference type="Proteomes" id="UP000285120"/>
    </source>
</evidence>
<dbReference type="Proteomes" id="UP000285120">
    <property type="component" value="Unassembled WGS sequence"/>
</dbReference>
<organism evidence="1 2">
    <name type="scientific">Sinobaca qinghaiensis</name>
    <dbReference type="NCBI Taxonomy" id="342944"/>
    <lineage>
        <taxon>Bacteria</taxon>
        <taxon>Bacillati</taxon>
        <taxon>Bacillota</taxon>
        <taxon>Bacilli</taxon>
        <taxon>Bacillales</taxon>
        <taxon>Sporolactobacillaceae</taxon>
        <taxon>Sinobaca</taxon>
    </lineage>
</organism>
<keyword evidence="2" id="KW-1185">Reference proteome</keyword>
<protein>
    <submittedName>
        <fullName evidence="1">Uncharacterized protein</fullName>
    </submittedName>
</protein>